<dbReference type="PANTHER" id="PTHR14885:SF1">
    <property type="entry name" value="CILIA- AND FLAGELLA-ASSOCIATED PROTEIN 43"/>
    <property type="match status" value="1"/>
</dbReference>
<keyword evidence="9" id="KW-0969">Cilium</keyword>
<keyword evidence="3" id="KW-0963">Cytoplasm</keyword>
<evidence type="ECO:0000256" key="5">
    <source>
        <dbReference type="ARBA" id="ARBA00022737"/>
    </source>
</evidence>
<evidence type="ECO:0000256" key="8">
    <source>
        <dbReference type="ARBA" id="ARBA00023273"/>
    </source>
</evidence>
<evidence type="ECO:0000256" key="2">
    <source>
        <dbReference type="ARBA" id="ARBA00004245"/>
    </source>
</evidence>
<reference evidence="9 10" key="1">
    <citation type="submission" date="2024-11" db="EMBL/GenBank/DDBJ databases">
        <title>Adaptive evolution of stress response genes in parasites aligns with host niche diversity.</title>
        <authorList>
            <person name="Hahn C."/>
            <person name="Resl P."/>
        </authorList>
    </citation>
    <scope>NUCLEOTIDE SEQUENCE [LARGE SCALE GENOMIC DNA]</scope>
    <source>
        <strain evidence="9">EGGRZ-B1_66</strain>
        <tissue evidence="9">Body</tissue>
    </source>
</reference>
<keyword evidence="5" id="KW-0677">Repeat</keyword>
<dbReference type="GO" id="GO:0005929">
    <property type="term" value="C:cilium"/>
    <property type="evidence" value="ECO:0007669"/>
    <property type="project" value="UniProtKB-SubCell"/>
</dbReference>
<proteinExistence type="predicted"/>
<sequence>MRDYDGYINSQISTTEQALQTLRVTHQRKLKDKQAKFTIYDVTRRKKFEAMNSKRAAEVHELNLGVNKAAQAYCRSTAGINVAEKYQKRYEIIRKRRNMVALAKSQGADIEILRREVERLRLRTFPALIQPNQSL</sequence>
<keyword evidence="7" id="KW-0206">Cytoskeleton</keyword>
<keyword evidence="10" id="KW-1185">Reference proteome</keyword>
<organism evidence="9 10">
    <name type="scientific">Cichlidogyrus casuarinus</name>
    <dbReference type="NCBI Taxonomy" id="1844966"/>
    <lineage>
        <taxon>Eukaryota</taxon>
        <taxon>Metazoa</taxon>
        <taxon>Spiralia</taxon>
        <taxon>Lophotrochozoa</taxon>
        <taxon>Platyhelminthes</taxon>
        <taxon>Monogenea</taxon>
        <taxon>Monopisthocotylea</taxon>
        <taxon>Dactylogyridea</taxon>
        <taxon>Ancyrocephalidae</taxon>
        <taxon>Cichlidogyrus</taxon>
    </lineage>
</organism>
<keyword evidence="9" id="KW-0282">Flagellum</keyword>
<accession>A0ABD2QJQ2</accession>
<comment type="caution">
    <text evidence="9">The sequence shown here is derived from an EMBL/GenBank/DDBJ whole genome shotgun (WGS) entry which is preliminary data.</text>
</comment>
<keyword evidence="6" id="KW-0175">Coiled coil</keyword>
<protein>
    <submittedName>
        <fullName evidence="9">Cilia- and flagella-associated protein 43</fullName>
    </submittedName>
</protein>
<comment type="subcellular location">
    <subcellularLocation>
        <location evidence="1">Cell projection</location>
        <location evidence="1">Cilium</location>
    </subcellularLocation>
    <subcellularLocation>
        <location evidence="2">Cytoplasm</location>
        <location evidence="2">Cytoskeleton</location>
    </subcellularLocation>
</comment>
<dbReference type="Proteomes" id="UP001626550">
    <property type="component" value="Unassembled WGS sequence"/>
</dbReference>
<keyword evidence="8" id="KW-0966">Cell projection</keyword>
<evidence type="ECO:0000256" key="4">
    <source>
        <dbReference type="ARBA" id="ARBA00022574"/>
    </source>
</evidence>
<evidence type="ECO:0000256" key="3">
    <source>
        <dbReference type="ARBA" id="ARBA00022490"/>
    </source>
</evidence>
<dbReference type="EMBL" id="JBJKFK010000107">
    <property type="protein sequence ID" value="KAL3319727.1"/>
    <property type="molecule type" value="Genomic_DNA"/>
</dbReference>
<evidence type="ECO:0000313" key="9">
    <source>
        <dbReference type="EMBL" id="KAL3319727.1"/>
    </source>
</evidence>
<dbReference type="Pfam" id="PF25828">
    <property type="entry name" value="CC_Cfap43"/>
    <property type="match status" value="1"/>
</dbReference>
<name>A0ABD2QJQ2_9PLAT</name>
<gene>
    <name evidence="9" type="primary">WDR96_3</name>
    <name evidence="9" type="ORF">Ciccas_001597</name>
</gene>
<dbReference type="GO" id="GO:0005856">
    <property type="term" value="C:cytoskeleton"/>
    <property type="evidence" value="ECO:0007669"/>
    <property type="project" value="UniProtKB-SubCell"/>
</dbReference>
<evidence type="ECO:0000256" key="6">
    <source>
        <dbReference type="ARBA" id="ARBA00023054"/>
    </source>
</evidence>
<evidence type="ECO:0000256" key="1">
    <source>
        <dbReference type="ARBA" id="ARBA00004138"/>
    </source>
</evidence>
<keyword evidence="4" id="KW-0853">WD repeat</keyword>
<evidence type="ECO:0000256" key="7">
    <source>
        <dbReference type="ARBA" id="ARBA00023212"/>
    </source>
</evidence>
<dbReference type="PANTHER" id="PTHR14885">
    <property type="entry name" value="CILIA- AND FLAGELLA-ASSOCIATED PROTEIN 43-RELATED"/>
    <property type="match status" value="1"/>
</dbReference>
<dbReference type="AlphaFoldDB" id="A0ABD2QJQ2"/>
<evidence type="ECO:0000313" key="10">
    <source>
        <dbReference type="Proteomes" id="UP001626550"/>
    </source>
</evidence>